<evidence type="ECO:0000259" key="1">
    <source>
        <dbReference type="PROSITE" id="PS50195"/>
    </source>
</evidence>
<dbReference type="PROSITE" id="PS50195">
    <property type="entry name" value="PX"/>
    <property type="match status" value="1"/>
</dbReference>
<dbReference type="InterPro" id="IPR036871">
    <property type="entry name" value="PX_dom_sf"/>
</dbReference>
<dbReference type="Pfam" id="PF00787">
    <property type="entry name" value="PX"/>
    <property type="match status" value="1"/>
</dbReference>
<keyword evidence="3" id="KW-1185">Reference proteome</keyword>
<protein>
    <recommendedName>
        <fullName evidence="1">PX domain-containing protein</fullName>
    </recommendedName>
</protein>
<dbReference type="PANTHER" id="PTHR22775:SF3">
    <property type="entry name" value="SORTING NEXIN-13"/>
    <property type="match status" value="1"/>
</dbReference>
<evidence type="ECO:0000313" key="2">
    <source>
        <dbReference type="EMBL" id="CAG9318256.1"/>
    </source>
</evidence>
<comment type="caution">
    <text evidence="2">The sequence shown here is derived from an EMBL/GenBank/DDBJ whole genome shotgun (WGS) entry which is preliminary data.</text>
</comment>
<evidence type="ECO:0000313" key="3">
    <source>
        <dbReference type="Proteomes" id="UP001162131"/>
    </source>
</evidence>
<dbReference type="GO" id="GO:0035091">
    <property type="term" value="F:phosphatidylinositol binding"/>
    <property type="evidence" value="ECO:0007669"/>
    <property type="project" value="InterPro"/>
</dbReference>
<dbReference type="InterPro" id="IPR001683">
    <property type="entry name" value="PX_dom"/>
</dbReference>
<name>A0AAU9J1N9_9CILI</name>
<dbReference type="PANTHER" id="PTHR22775">
    <property type="entry name" value="SORTING NEXIN"/>
    <property type="match status" value="1"/>
</dbReference>
<reference evidence="2" key="1">
    <citation type="submission" date="2021-09" db="EMBL/GenBank/DDBJ databases">
        <authorList>
            <consortium name="AG Swart"/>
            <person name="Singh M."/>
            <person name="Singh A."/>
            <person name="Seah K."/>
            <person name="Emmerich C."/>
        </authorList>
    </citation>
    <scope>NUCLEOTIDE SEQUENCE</scope>
    <source>
        <strain evidence="2">ATCC30299</strain>
    </source>
</reference>
<proteinExistence type="predicted"/>
<dbReference type="CDD" id="cd06093">
    <property type="entry name" value="PX_domain"/>
    <property type="match status" value="1"/>
</dbReference>
<dbReference type="Gene3D" id="3.30.1520.10">
    <property type="entry name" value="Phox-like domain"/>
    <property type="match status" value="1"/>
</dbReference>
<dbReference type="SMART" id="SM00312">
    <property type="entry name" value="PX"/>
    <property type="match status" value="1"/>
</dbReference>
<dbReference type="SUPFAM" id="SSF64268">
    <property type="entry name" value="PX domain"/>
    <property type="match status" value="1"/>
</dbReference>
<dbReference type="AlphaFoldDB" id="A0AAU9J1N9"/>
<dbReference type="Proteomes" id="UP001162131">
    <property type="component" value="Unassembled WGS sequence"/>
</dbReference>
<sequence length="235" mass="26781">MSLSIVIGEYSLAKGHIEYILIITDNVSGERWSFKRRYSQIRHLHQNLKHFSSQVPKFPPKKIFGNKNKEFIETRKRSLEIYLNSLSNNHELGQSAYFKDFIRPQDKTLLKQGTDKANTAKNRQKTVEEAEEALKPALTQIVEETSTQFMDLSTQPNPVGEEDSKAKAKEYLQAATNISCIWKCNVPKNDIPISNISSQKIALHRENIDKIFNEAIDALSMISIECGLIISKVVD</sequence>
<accession>A0AAU9J1N9</accession>
<organism evidence="2 3">
    <name type="scientific">Blepharisma stoltei</name>
    <dbReference type="NCBI Taxonomy" id="1481888"/>
    <lineage>
        <taxon>Eukaryota</taxon>
        <taxon>Sar</taxon>
        <taxon>Alveolata</taxon>
        <taxon>Ciliophora</taxon>
        <taxon>Postciliodesmatophora</taxon>
        <taxon>Heterotrichea</taxon>
        <taxon>Heterotrichida</taxon>
        <taxon>Blepharismidae</taxon>
        <taxon>Blepharisma</taxon>
    </lineage>
</organism>
<gene>
    <name evidence="2" type="ORF">BSTOLATCC_MIC20734</name>
</gene>
<dbReference type="EMBL" id="CAJZBQ010000020">
    <property type="protein sequence ID" value="CAG9318256.1"/>
    <property type="molecule type" value="Genomic_DNA"/>
</dbReference>
<feature type="domain" description="PX" evidence="1">
    <location>
        <begin position="1"/>
        <end position="109"/>
    </location>
</feature>